<gene>
    <name evidence="2" type="ORF">Cni_G05392</name>
</gene>
<feature type="region of interest" description="Disordered" evidence="1">
    <location>
        <begin position="27"/>
        <end position="49"/>
    </location>
</feature>
<keyword evidence="3" id="KW-1185">Reference proteome</keyword>
<protein>
    <submittedName>
        <fullName evidence="2">Uncharacterized protein</fullName>
    </submittedName>
</protein>
<dbReference type="AlphaFoldDB" id="A0AAQ3Q4Y4"/>
<name>A0AAQ3Q4Y4_9LILI</name>
<proteinExistence type="predicted"/>
<sequence>MRCKRKIHRALALCGARGRRVSVDVPDCGRKTRDSSTMREEDEESREEDTRTRLVACGAVWQLSVGLLAGGRRHVAIVRCWRNTRHVVESDCALWRKTLTRKESGMQVVSDSLQRFEKGGCRQADRRRQPTEQDGE</sequence>
<dbReference type="EMBL" id="CP136891">
    <property type="protein sequence ID" value="WOK96685.1"/>
    <property type="molecule type" value="Genomic_DNA"/>
</dbReference>
<evidence type="ECO:0000313" key="3">
    <source>
        <dbReference type="Proteomes" id="UP001327560"/>
    </source>
</evidence>
<feature type="compositionally biased region" description="Basic and acidic residues" evidence="1">
    <location>
        <begin position="27"/>
        <end position="39"/>
    </location>
</feature>
<accession>A0AAQ3Q4Y4</accession>
<evidence type="ECO:0000256" key="1">
    <source>
        <dbReference type="SAM" id="MobiDB-lite"/>
    </source>
</evidence>
<evidence type="ECO:0000313" key="2">
    <source>
        <dbReference type="EMBL" id="WOK96685.1"/>
    </source>
</evidence>
<organism evidence="2 3">
    <name type="scientific">Canna indica</name>
    <name type="common">Indian-shot</name>
    <dbReference type="NCBI Taxonomy" id="4628"/>
    <lineage>
        <taxon>Eukaryota</taxon>
        <taxon>Viridiplantae</taxon>
        <taxon>Streptophyta</taxon>
        <taxon>Embryophyta</taxon>
        <taxon>Tracheophyta</taxon>
        <taxon>Spermatophyta</taxon>
        <taxon>Magnoliopsida</taxon>
        <taxon>Liliopsida</taxon>
        <taxon>Zingiberales</taxon>
        <taxon>Cannaceae</taxon>
        <taxon>Canna</taxon>
    </lineage>
</organism>
<dbReference type="Proteomes" id="UP001327560">
    <property type="component" value="Chromosome 2"/>
</dbReference>
<feature type="region of interest" description="Disordered" evidence="1">
    <location>
        <begin position="117"/>
        <end position="136"/>
    </location>
</feature>
<reference evidence="2 3" key="1">
    <citation type="submission" date="2023-10" db="EMBL/GenBank/DDBJ databases">
        <title>Chromosome-scale genome assembly provides insights into flower coloration mechanisms of Canna indica.</title>
        <authorList>
            <person name="Li C."/>
        </authorList>
    </citation>
    <scope>NUCLEOTIDE SEQUENCE [LARGE SCALE GENOMIC DNA]</scope>
    <source>
        <tissue evidence="2">Flower</tissue>
    </source>
</reference>